<keyword evidence="2" id="KW-1185">Reference proteome</keyword>
<name>A0ACC0WQF9_9STRA</name>
<reference evidence="1 2" key="1">
    <citation type="journal article" date="2022" name="bioRxiv">
        <title>The genome of the oomycete Peronosclerospora sorghi, a cosmopolitan pathogen of maize and sorghum, is inflated with dispersed pseudogenes.</title>
        <authorList>
            <person name="Fletcher K."/>
            <person name="Martin F."/>
            <person name="Isakeit T."/>
            <person name="Cavanaugh K."/>
            <person name="Magill C."/>
            <person name="Michelmore R."/>
        </authorList>
    </citation>
    <scope>NUCLEOTIDE SEQUENCE [LARGE SCALE GENOMIC DNA]</scope>
    <source>
        <strain evidence="1">P6</strain>
    </source>
</reference>
<proteinExistence type="predicted"/>
<dbReference type="Proteomes" id="UP001163321">
    <property type="component" value="Chromosome 10"/>
</dbReference>
<sequence length="210" mass="23803">MSRMSPFWNPVFQETKNNLLMVCRDTPTWSHYFLNRDTPQACIQPNNEILGCFFRVGFLEVERDVLVVLACPLFGDVVEALEEGSDNNIYSKRSFHINGPVETSFKSKWVRQASTAPPLLGIQEDGSVQGRKTSRERRSQLNLVFSTHGIDYLAIMRSTNRRLFFLMPLIFTVRILMLFHDEASAASGPPTTNTTAPSTTWSFNTEASSE</sequence>
<comment type="caution">
    <text evidence="1">The sequence shown here is derived from an EMBL/GenBank/DDBJ whole genome shotgun (WGS) entry which is preliminary data.</text>
</comment>
<evidence type="ECO:0000313" key="1">
    <source>
        <dbReference type="EMBL" id="KAI9920133.1"/>
    </source>
</evidence>
<accession>A0ACC0WQF9</accession>
<dbReference type="EMBL" id="CM047589">
    <property type="protein sequence ID" value="KAI9920133.1"/>
    <property type="molecule type" value="Genomic_DNA"/>
</dbReference>
<organism evidence="1 2">
    <name type="scientific">Peronosclerospora sorghi</name>
    <dbReference type="NCBI Taxonomy" id="230839"/>
    <lineage>
        <taxon>Eukaryota</taxon>
        <taxon>Sar</taxon>
        <taxon>Stramenopiles</taxon>
        <taxon>Oomycota</taxon>
        <taxon>Peronosporomycetes</taxon>
        <taxon>Peronosporales</taxon>
        <taxon>Peronosporaceae</taxon>
        <taxon>Peronosclerospora</taxon>
    </lineage>
</organism>
<gene>
    <name evidence="1" type="ORF">PsorP6_015373</name>
</gene>
<evidence type="ECO:0000313" key="2">
    <source>
        <dbReference type="Proteomes" id="UP001163321"/>
    </source>
</evidence>
<protein>
    <submittedName>
        <fullName evidence="1">Uncharacterized protein</fullName>
    </submittedName>
</protein>